<dbReference type="EMBL" id="JBHMDG010000009">
    <property type="protein sequence ID" value="MFB9312935.1"/>
    <property type="molecule type" value="Genomic_DNA"/>
</dbReference>
<protein>
    <recommendedName>
        <fullName evidence="5">Secreted protein</fullName>
    </recommendedName>
</protein>
<evidence type="ECO:0008006" key="5">
    <source>
        <dbReference type="Google" id="ProtNLM"/>
    </source>
</evidence>
<evidence type="ECO:0000313" key="4">
    <source>
        <dbReference type="Proteomes" id="UP001589750"/>
    </source>
</evidence>
<proteinExistence type="predicted"/>
<accession>A0ABV5KAS6</accession>
<evidence type="ECO:0000256" key="1">
    <source>
        <dbReference type="SAM" id="MobiDB-lite"/>
    </source>
</evidence>
<feature type="signal peptide" evidence="2">
    <location>
        <begin position="1"/>
        <end position="29"/>
    </location>
</feature>
<comment type="caution">
    <text evidence="3">The sequence shown here is derived from an EMBL/GenBank/DDBJ whole genome shotgun (WGS) entry which is preliminary data.</text>
</comment>
<evidence type="ECO:0000313" key="3">
    <source>
        <dbReference type="EMBL" id="MFB9312935.1"/>
    </source>
</evidence>
<keyword evidence="4" id="KW-1185">Reference proteome</keyword>
<keyword evidence="2" id="KW-0732">Signal</keyword>
<reference evidence="3 4" key="1">
    <citation type="submission" date="2024-09" db="EMBL/GenBank/DDBJ databases">
        <authorList>
            <person name="Sun Q."/>
            <person name="Mori K."/>
        </authorList>
    </citation>
    <scope>NUCLEOTIDE SEQUENCE [LARGE SCALE GENOMIC DNA]</scope>
    <source>
        <strain evidence="3 4">JCM 9626</strain>
    </source>
</reference>
<evidence type="ECO:0000256" key="2">
    <source>
        <dbReference type="SAM" id="SignalP"/>
    </source>
</evidence>
<feature type="chain" id="PRO_5046633412" description="Secreted protein" evidence="2">
    <location>
        <begin position="30"/>
        <end position="188"/>
    </location>
</feature>
<dbReference type="Proteomes" id="UP001589750">
    <property type="component" value="Unassembled WGS sequence"/>
</dbReference>
<gene>
    <name evidence="3" type="ORF">ACFFRI_07760</name>
</gene>
<organism evidence="3 4">
    <name type="scientific">Nocardioides plantarum</name>
    <dbReference type="NCBI Taxonomy" id="29299"/>
    <lineage>
        <taxon>Bacteria</taxon>
        <taxon>Bacillati</taxon>
        <taxon>Actinomycetota</taxon>
        <taxon>Actinomycetes</taxon>
        <taxon>Propionibacteriales</taxon>
        <taxon>Nocardioidaceae</taxon>
        <taxon>Nocardioides</taxon>
    </lineage>
</organism>
<feature type="region of interest" description="Disordered" evidence="1">
    <location>
        <begin position="59"/>
        <end position="85"/>
    </location>
</feature>
<dbReference type="RefSeq" id="WP_140011470.1">
    <property type="nucleotide sequence ID" value="NZ_JBHMDG010000009.1"/>
</dbReference>
<sequence length="188" mass="18882">MNRSTTRILPVLALSAVVIGTATAGSAVAAGLVTGAQIKNSTITGIDVKNGSLTGSDVKDGSLAGKDVKNGSLGEGELSPGTRKKLNEPAVQGYQVVTQTVSVPTDGQASVFVFCPAGKVALGGGSSWAESALEVDAVVNESSPGKAVGEFFAPLEAGDRADAWKVTGQHHGLDAQDLTGYVICVSPS</sequence>
<name>A0ABV5KAS6_9ACTN</name>